<keyword evidence="3" id="KW-1185">Reference proteome</keyword>
<proteinExistence type="predicted"/>
<comment type="caution">
    <text evidence="2">The sequence shown here is derived from an EMBL/GenBank/DDBJ whole genome shotgun (WGS) entry which is preliminary data.</text>
</comment>
<organism evidence="2 3">
    <name type="scientific">Cronartium quercuum f. sp. fusiforme G11</name>
    <dbReference type="NCBI Taxonomy" id="708437"/>
    <lineage>
        <taxon>Eukaryota</taxon>
        <taxon>Fungi</taxon>
        <taxon>Dikarya</taxon>
        <taxon>Basidiomycota</taxon>
        <taxon>Pucciniomycotina</taxon>
        <taxon>Pucciniomycetes</taxon>
        <taxon>Pucciniales</taxon>
        <taxon>Coleosporiaceae</taxon>
        <taxon>Cronartium</taxon>
    </lineage>
</organism>
<evidence type="ECO:0000313" key="2">
    <source>
        <dbReference type="EMBL" id="KAG0141579.1"/>
    </source>
</evidence>
<accession>A0A9P6T7K1</accession>
<reference evidence="2" key="1">
    <citation type="submission" date="2013-11" db="EMBL/GenBank/DDBJ databases">
        <title>Genome sequence of the fusiform rust pathogen reveals effectors for host alternation and coevolution with pine.</title>
        <authorList>
            <consortium name="DOE Joint Genome Institute"/>
            <person name="Smith K."/>
            <person name="Pendleton A."/>
            <person name="Kubisiak T."/>
            <person name="Anderson C."/>
            <person name="Salamov A."/>
            <person name="Aerts A."/>
            <person name="Riley R."/>
            <person name="Clum A."/>
            <person name="Lindquist E."/>
            <person name="Ence D."/>
            <person name="Campbell M."/>
            <person name="Kronenberg Z."/>
            <person name="Feau N."/>
            <person name="Dhillon B."/>
            <person name="Hamelin R."/>
            <person name="Burleigh J."/>
            <person name="Smith J."/>
            <person name="Yandell M."/>
            <person name="Nelson C."/>
            <person name="Grigoriev I."/>
            <person name="Davis J."/>
        </authorList>
    </citation>
    <scope>NUCLEOTIDE SEQUENCE</scope>
    <source>
        <strain evidence="2">G11</strain>
    </source>
</reference>
<feature type="region of interest" description="Disordered" evidence="1">
    <location>
        <begin position="1"/>
        <end position="24"/>
    </location>
</feature>
<protein>
    <submittedName>
        <fullName evidence="2">Uncharacterized protein</fullName>
    </submittedName>
</protein>
<feature type="compositionally biased region" description="Polar residues" evidence="1">
    <location>
        <begin position="1"/>
        <end position="14"/>
    </location>
</feature>
<dbReference type="Proteomes" id="UP000886653">
    <property type="component" value="Unassembled WGS sequence"/>
</dbReference>
<dbReference type="EMBL" id="MU167380">
    <property type="protein sequence ID" value="KAG0141579.1"/>
    <property type="molecule type" value="Genomic_DNA"/>
</dbReference>
<evidence type="ECO:0000313" key="3">
    <source>
        <dbReference type="Proteomes" id="UP000886653"/>
    </source>
</evidence>
<name>A0A9P6T7K1_9BASI</name>
<dbReference type="AlphaFoldDB" id="A0A9P6T7K1"/>
<evidence type="ECO:0000256" key="1">
    <source>
        <dbReference type="SAM" id="MobiDB-lite"/>
    </source>
</evidence>
<gene>
    <name evidence="2" type="ORF">CROQUDRAFT_98592</name>
</gene>
<sequence>MSTFKDPSSINPGSESLDPKDLLAISPPYSGDMDSVNSMSTACIVQTLTNTPPHDFSHSALFDYNIWKQHLINHLTAREIGQYVLELPITLDENDTEAC</sequence>